<keyword evidence="5 9" id="KW-1133">Transmembrane helix</keyword>
<keyword evidence="3" id="KW-0813">Transport</keyword>
<comment type="similarity">
    <text evidence="2">Belongs to the CALHM family.</text>
</comment>
<evidence type="ECO:0000256" key="1">
    <source>
        <dbReference type="ARBA" id="ARBA00004141"/>
    </source>
</evidence>
<evidence type="ECO:0000256" key="2">
    <source>
        <dbReference type="ARBA" id="ARBA00008497"/>
    </source>
</evidence>
<dbReference type="PANTHER" id="PTHR32261">
    <property type="entry name" value="CALCIUM HOMEOSTASIS MODULATOR PROTEIN"/>
    <property type="match status" value="1"/>
</dbReference>
<evidence type="ECO:0000256" key="6">
    <source>
        <dbReference type="ARBA" id="ARBA00023065"/>
    </source>
</evidence>
<protein>
    <submittedName>
        <fullName evidence="10">Protein FAM26E-like</fullName>
    </submittedName>
</protein>
<dbReference type="GO" id="GO:1904669">
    <property type="term" value="P:ATP export"/>
    <property type="evidence" value="ECO:0007669"/>
    <property type="project" value="UniProtKB-ARBA"/>
</dbReference>
<keyword evidence="8" id="KW-0407">Ion channel</keyword>
<keyword evidence="11" id="KW-1185">Reference proteome</keyword>
<dbReference type="PANTHER" id="PTHR32261:SF8">
    <property type="entry name" value="CALCIUM HOMEOSTASIS MODULATOR PROTEIN 5"/>
    <property type="match status" value="1"/>
</dbReference>
<dbReference type="AlphaFoldDB" id="A0A8J4TK81"/>
<feature type="transmembrane region" description="Helical" evidence="9">
    <location>
        <begin position="64"/>
        <end position="84"/>
    </location>
</feature>
<reference evidence="10" key="1">
    <citation type="submission" date="2020-07" db="EMBL/GenBank/DDBJ databases">
        <title>Clarias magur genome sequencing, assembly and annotation.</title>
        <authorList>
            <person name="Kushwaha B."/>
            <person name="Kumar R."/>
            <person name="Das P."/>
            <person name="Joshi C.G."/>
            <person name="Kumar D."/>
            <person name="Nagpure N.S."/>
            <person name="Pandey M."/>
            <person name="Agarwal S."/>
            <person name="Srivastava S."/>
            <person name="Singh M."/>
            <person name="Sahoo L."/>
            <person name="Jayasankar P."/>
            <person name="Meher P.K."/>
            <person name="Koringa P.G."/>
            <person name="Iquebal M.A."/>
            <person name="Das S.P."/>
            <person name="Bit A."/>
            <person name="Patnaik S."/>
            <person name="Patel N."/>
            <person name="Shah T.M."/>
            <person name="Hinsu A."/>
            <person name="Jena J.K."/>
        </authorList>
    </citation>
    <scope>NUCLEOTIDE SEQUENCE</scope>
    <source>
        <strain evidence="10">CIFAMagur01</strain>
        <tissue evidence="10">Testis</tissue>
    </source>
</reference>
<organism evidence="10 11">
    <name type="scientific">Clarias magur</name>
    <name type="common">Asian catfish</name>
    <name type="synonym">Macropteronotus magur</name>
    <dbReference type="NCBI Taxonomy" id="1594786"/>
    <lineage>
        <taxon>Eukaryota</taxon>
        <taxon>Metazoa</taxon>
        <taxon>Chordata</taxon>
        <taxon>Craniata</taxon>
        <taxon>Vertebrata</taxon>
        <taxon>Euteleostomi</taxon>
        <taxon>Actinopterygii</taxon>
        <taxon>Neopterygii</taxon>
        <taxon>Teleostei</taxon>
        <taxon>Ostariophysi</taxon>
        <taxon>Siluriformes</taxon>
        <taxon>Clariidae</taxon>
        <taxon>Clarias</taxon>
    </lineage>
</organism>
<dbReference type="OrthoDB" id="5953668at2759"/>
<dbReference type="InterPro" id="IPR029569">
    <property type="entry name" value="CALHM"/>
</dbReference>
<evidence type="ECO:0000256" key="3">
    <source>
        <dbReference type="ARBA" id="ARBA00022448"/>
    </source>
</evidence>
<evidence type="ECO:0000256" key="4">
    <source>
        <dbReference type="ARBA" id="ARBA00022692"/>
    </source>
</evidence>
<feature type="transmembrane region" description="Helical" evidence="9">
    <location>
        <begin position="105"/>
        <end position="131"/>
    </location>
</feature>
<keyword evidence="4 9" id="KW-0812">Transmembrane</keyword>
<evidence type="ECO:0000256" key="5">
    <source>
        <dbReference type="ARBA" id="ARBA00022989"/>
    </source>
</evidence>
<dbReference type="EMBL" id="QNUK01000253">
    <property type="protein sequence ID" value="KAF5896980.1"/>
    <property type="molecule type" value="Genomic_DNA"/>
</dbReference>
<gene>
    <name evidence="10" type="primary">fam26e</name>
    <name evidence="10" type="ORF">DAT39_013295</name>
</gene>
<accession>A0A8J4TK81</accession>
<dbReference type="GO" id="GO:0005886">
    <property type="term" value="C:plasma membrane"/>
    <property type="evidence" value="ECO:0007669"/>
    <property type="project" value="TreeGrafter"/>
</dbReference>
<comment type="subcellular location">
    <subcellularLocation>
        <location evidence="1">Membrane</location>
        <topology evidence="1">Multi-pass membrane protein</topology>
    </subcellularLocation>
</comment>
<dbReference type="Proteomes" id="UP000727407">
    <property type="component" value="Unassembled WGS sequence"/>
</dbReference>
<evidence type="ECO:0000313" key="10">
    <source>
        <dbReference type="EMBL" id="KAF5896980.1"/>
    </source>
</evidence>
<evidence type="ECO:0000313" key="11">
    <source>
        <dbReference type="Proteomes" id="UP000727407"/>
    </source>
</evidence>
<dbReference type="Pfam" id="PF14798">
    <property type="entry name" value="Ca_hom_mod"/>
    <property type="match status" value="1"/>
</dbReference>
<comment type="caution">
    <text evidence="10">The sequence shown here is derived from an EMBL/GenBank/DDBJ whole genome shotgun (WGS) entry which is preliminary data.</text>
</comment>
<evidence type="ECO:0000256" key="9">
    <source>
        <dbReference type="SAM" id="Phobius"/>
    </source>
</evidence>
<dbReference type="GO" id="GO:0005261">
    <property type="term" value="F:monoatomic cation channel activity"/>
    <property type="evidence" value="ECO:0007669"/>
    <property type="project" value="TreeGrafter"/>
</dbReference>
<keyword evidence="6" id="KW-0406">Ion transport</keyword>
<evidence type="ECO:0000256" key="7">
    <source>
        <dbReference type="ARBA" id="ARBA00023136"/>
    </source>
</evidence>
<keyword evidence="7 9" id="KW-0472">Membrane</keyword>
<feature type="non-terminal residue" evidence="10">
    <location>
        <position position="191"/>
    </location>
</feature>
<name>A0A8J4TK81_CLAMG</name>
<evidence type="ECO:0000256" key="8">
    <source>
        <dbReference type="ARBA" id="ARBA00023303"/>
    </source>
</evidence>
<sequence>MIPAALKPTMDSLNAVLRFFTNQKTTIGYGAMAIATIGGQKIFTLLSFQCPCTLKQNMAYGLSYLLGPAFVLFVVGLFLSTRLWRLYTGCCLNPRKLCPHRRSCMGCLSVLCSVIVGALVAPIMWLSFALLNGVFYECAVSGVNEQAVVDWFCKNRTTTCKDELAKVPCQTSNMSAADTKELLLMLHAQSQ</sequence>
<proteinExistence type="inferred from homology"/>